<dbReference type="RefSeq" id="WP_197014944.1">
    <property type="nucleotide sequence ID" value="NZ_BAABES010000009.1"/>
</dbReference>
<protein>
    <submittedName>
        <fullName evidence="2">Uncharacterized protein</fullName>
    </submittedName>
</protein>
<evidence type="ECO:0000313" key="3">
    <source>
        <dbReference type="Proteomes" id="UP000614047"/>
    </source>
</evidence>
<reference evidence="2" key="1">
    <citation type="submission" date="2020-11" db="EMBL/GenBank/DDBJ databases">
        <title>Sequencing the genomes of 1000 actinobacteria strains.</title>
        <authorList>
            <person name="Klenk H.-P."/>
        </authorList>
    </citation>
    <scope>NUCLEOTIDE SEQUENCE</scope>
    <source>
        <strain evidence="2">DSM 43175</strain>
    </source>
</reference>
<name>A0A931DMR9_9ACTN</name>
<organism evidence="2 3">
    <name type="scientific">Actinomadura viridis</name>
    <dbReference type="NCBI Taxonomy" id="58110"/>
    <lineage>
        <taxon>Bacteria</taxon>
        <taxon>Bacillati</taxon>
        <taxon>Actinomycetota</taxon>
        <taxon>Actinomycetes</taxon>
        <taxon>Streptosporangiales</taxon>
        <taxon>Thermomonosporaceae</taxon>
        <taxon>Actinomadura</taxon>
    </lineage>
</organism>
<evidence type="ECO:0000256" key="1">
    <source>
        <dbReference type="SAM" id="MobiDB-lite"/>
    </source>
</evidence>
<sequence>MTTNTNRETNPDTFGDPSVRRETIAGLRALADFLEANPSVPVNEIGQVFMFFTRDCDDAAAVALVDHVAELLDADVHDTRSRGGHYTASRSFGPISYRIVHIPARAAAEHAARHSYRDNVIPDTPTDEATRPATDEAA</sequence>
<proteinExistence type="predicted"/>
<dbReference type="AlphaFoldDB" id="A0A931DMR9"/>
<keyword evidence="3" id="KW-1185">Reference proteome</keyword>
<feature type="region of interest" description="Disordered" evidence="1">
    <location>
        <begin position="118"/>
        <end position="138"/>
    </location>
</feature>
<gene>
    <name evidence="2" type="ORF">IW256_006928</name>
</gene>
<accession>A0A931DMR9</accession>
<dbReference type="Proteomes" id="UP000614047">
    <property type="component" value="Unassembled WGS sequence"/>
</dbReference>
<dbReference type="EMBL" id="JADOUA010000001">
    <property type="protein sequence ID" value="MBG6092815.1"/>
    <property type="molecule type" value="Genomic_DNA"/>
</dbReference>
<evidence type="ECO:0000313" key="2">
    <source>
        <dbReference type="EMBL" id="MBG6092815.1"/>
    </source>
</evidence>
<feature type="compositionally biased region" description="Basic and acidic residues" evidence="1">
    <location>
        <begin position="128"/>
        <end position="138"/>
    </location>
</feature>
<comment type="caution">
    <text evidence="2">The sequence shown here is derived from an EMBL/GenBank/DDBJ whole genome shotgun (WGS) entry which is preliminary data.</text>
</comment>